<dbReference type="RefSeq" id="WP_132321547.1">
    <property type="nucleotide sequence ID" value="NZ_FWZT01000014.1"/>
</dbReference>
<name>A0A1Y6CAY2_9BACT</name>
<proteinExistence type="predicted"/>
<sequence>MKKAAGSHPHWWAVVKSMADLVASGYDELELTEHYVKDELIGKGFDESQINLAVTWVEKAVNSGTVNECLAMLQKQSEGVRVINPLEKVCFSSSIWSRLEICRQKGLISDEAVERILEGARVIDTRDWEDDEVSNLLAEMLFTFNPNNTETEYLEMLQRCVPQFYC</sequence>
<protein>
    <recommendedName>
        <fullName evidence="3">DUF494 family protein</fullName>
    </recommendedName>
</protein>
<evidence type="ECO:0008006" key="3">
    <source>
        <dbReference type="Google" id="ProtNLM"/>
    </source>
</evidence>
<keyword evidence="2" id="KW-1185">Reference proteome</keyword>
<dbReference type="EMBL" id="FWZT01000014">
    <property type="protein sequence ID" value="SMF46224.1"/>
    <property type="molecule type" value="Genomic_DNA"/>
</dbReference>
<evidence type="ECO:0000313" key="1">
    <source>
        <dbReference type="EMBL" id="SMF46224.1"/>
    </source>
</evidence>
<dbReference type="OrthoDB" id="9919971at2"/>
<accession>A0A1Y6CAY2</accession>
<dbReference type="STRING" id="1513793.SAMN06296036_11431"/>
<organism evidence="1 2">
    <name type="scientific">Pseudobacteriovorax antillogorgiicola</name>
    <dbReference type="NCBI Taxonomy" id="1513793"/>
    <lineage>
        <taxon>Bacteria</taxon>
        <taxon>Pseudomonadati</taxon>
        <taxon>Bdellovibrionota</taxon>
        <taxon>Oligoflexia</taxon>
        <taxon>Oligoflexales</taxon>
        <taxon>Pseudobacteriovoracaceae</taxon>
        <taxon>Pseudobacteriovorax</taxon>
    </lineage>
</organism>
<evidence type="ECO:0000313" key="2">
    <source>
        <dbReference type="Proteomes" id="UP000192907"/>
    </source>
</evidence>
<dbReference type="AlphaFoldDB" id="A0A1Y6CAY2"/>
<gene>
    <name evidence="1" type="ORF">SAMN06296036_11431</name>
</gene>
<reference evidence="2" key="1">
    <citation type="submission" date="2017-04" db="EMBL/GenBank/DDBJ databases">
        <authorList>
            <person name="Varghese N."/>
            <person name="Submissions S."/>
        </authorList>
    </citation>
    <scope>NUCLEOTIDE SEQUENCE [LARGE SCALE GENOMIC DNA]</scope>
    <source>
        <strain evidence="2">RKEM611</strain>
    </source>
</reference>
<dbReference type="Proteomes" id="UP000192907">
    <property type="component" value="Unassembled WGS sequence"/>
</dbReference>
<dbReference type="Pfam" id="PF04361">
    <property type="entry name" value="DUF494"/>
    <property type="match status" value="1"/>
</dbReference>
<dbReference type="InterPro" id="IPR007456">
    <property type="entry name" value="Smg"/>
</dbReference>